<accession>A0A1H4GBM3</accession>
<dbReference type="Proteomes" id="UP000198703">
    <property type="component" value="Unassembled WGS sequence"/>
</dbReference>
<dbReference type="EMBL" id="FNQM01000049">
    <property type="protein sequence ID" value="SEB06867.1"/>
    <property type="molecule type" value="Genomic_DNA"/>
</dbReference>
<name>A0A1H4GBM3_9RHOB</name>
<dbReference type="STRING" id="89524.SAMN05444370_1492"/>
<proteinExistence type="predicted"/>
<keyword evidence="2" id="KW-1185">Reference proteome</keyword>
<protein>
    <submittedName>
        <fullName evidence="1">Uncharacterized protein</fullName>
    </submittedName>
</protein>
<evidence type="ECO:0000313" key="1">
    <source>
        <dbReference type="EMBL" id="SEB06867.1"/>
    </source>
</evidence>
<gene>
    <name evidence="1" type="ORF">SAMN05444370_1492</name>
</gene>
<organism evidence="1 2">
    <name type="scientific">Rubrimonas cliftonensis</name>
    <dbReference type="NCBI Taxonomy" id="89524"/>
    <lineage>
        <taxon>Bacteria</taxon>
        <taxon>Pseudomonadati</taxon>
        <taxon>Pseudomonadota</taxon>
        <taxon>Alphaproteobacteria</taxon>
        <taxon>Rhodobacterales</taxon>
        <taxon>Paracoccaceae</taxon>
        <taxon>Rubrimonas</taxon>
    </lineage>
</organism>
<dbReference type="AlphaFoldDB" id="A0A1H4GBM3"/>
<reference evidence="1 2" key="1">
    <citation type="submission" date="2016-10" db="EMBL/GenBank/DDBJ databases">
        <authorList>
            <person name="de Groot N.N."/>
        </authorList>
    </citation>
    <scope>NUCLEOTIDE SEQUENCE [LARGE SCALE GENOMIC DNA]</scope>
    <source>
        <strain evidence="1 2">DSM 15345</strain>
    </source>
</reference>
<sequence length="83" mass="9063">MTDYATARASRALVRERFEALMGAPVATGVRPNPRGDGWAVTVNLTDSPPRQTHLPDMVDGVPVVVEVIGRVDALSNPRKKRR</sequence>
<evidence type="ECO:0000313" key="2">
    <source>
        <dbReference type="Proteomes" id="UP000198703"/>
    </source>
</evidence>